<dbReference type="InterPro" id="IPR002491">
    <property type="entry name" value="ABC_transptr_periplasmic_BD"/>
</dbReference>
<organism evidence="6 7">
    <name type="scientific">Paenibacillus hodogayensis</name>
    <dbReference type="NCBI Taxonomy" id="279208"/>
    <lineage>
        <taxon>Bacteria</taxon>
        <taxon>Bacillati</taxon>
        <taxon>Bacillota</taxon>
        <taxon>Bacilli</taxon>
        <taxon>Bacillales</taxon>
        <taxon>Paenibacillaceae</taxon>
        <taxon>Paenibacillus</taxon>
    </lineage>
</organism>
<dbReference type="Gene3D" id="3.40.50.1980">
    <property type="entry name" value="Nitrogenase molybdenum iron protein domain"/>
    <property type="match status" value="2"/>
</dbReference>
<proteinExistence type="predicted"/>
<dbReference type="PROSITE" id="PS00041">
    <property type="entry name" value="HTH_ARAC_FAMILY_1"/>
    <property type="match status" value="1"/>
</dbReference>
<dbReference type="SUPFAM" id="SSF53807">
    <property type="entry name" value="Helical backbone' metal receptor"/>
    <property type="match status" value="1"/>
</dbReference>
<dbReference type="SMART" id="SM00342">
    <property type="entry name" value="HTH_ARAC"/>
    <property type="match status" value="1"/>
</dbReference>
<evidence type="ECO:0000313" key="6">
    <source>
        <dbReference type="EMBL" id="MFB9754154.1"/>
    </source>
</evidence>
<dbReference type="Pfam" id="PF01497">
    <property type="entry name" value="Peripla_BP_2"/>
    <property type="match status" value="1"/>
</dbReference>
<dbReference type="Gene3D" id="1.10.10.60">
    <property type="entry name" value="Homeodomain-like"/>
    <property type="match status" value="2"/>
</dbReference>
<dbReference type="Pfam" id="PF12833">
    <property type="entry name" value="HTH_18"/>
    <property type="match status" value="1"/>
</dbReference>
<feature type="domain" description="Fe/B12 periplasmic-binding" evidence="5">
    <location>
        <begin position="117"/>
        <end position="381"/>
    </location>
</feature>
<evidence type="ECO:0000256" key="1">
    <source>
        <dbReference type="ARBA" id="ARBA00023015"/>
    </source>
</evidence>
<dbReference type="PROSITE" id="PS01124">
    <property type="entry name" value="HTH_ARAC_FAMILY_2"/>
    <property type="match status" value="1"/>
</dbReference>
<dbReference type="InterPro" id="IPR009057">
    <property type="entry name" value="Homeodomain-like_sf"/>
</dbReference>
<protein>
    <submittedName>
        <fullName evidence="6">Helix-turn-helix domain-containing protein</fullName>
    </submittedName>
</protein>
<dbReference type="PANTHER" id="PTHR43280">
    <property type="entry name" value="ARAC-FAMILY TRANSCRIPTIONAL REGULATOR"/>
    <property type="match status" value="1"/>
</dbReference>
<dbReference type="PRINTS" id="PR00032">
    <property type="entry name" value="HTHARAC"/>
</dbReference>
<evidence type="ECO:0000256" key="2">
    <source>
        <dbReference type="ARBA" id="ARBA00023125"/>
    </source>
</evidence>
<keyword evidence="2" id="KW-0238">DNA-binding</keyword>
<dbReference type="PANTHER" id="PTHR43280:SF28">
    <property type="entry name" value="HTH-TYPE TRANSCRIPTIONAL ACTIVATOR RHAS"/>
    <property type="match status" value="1"/>
</dbReference>
<comment type="caution">
    <text evidence="6">The sequence shown here is derived from an EMBL/GenBank/DDBJ whole genome shotgun (WGS) entry which is preliminary data.</text>
</comment>
<keyword evidence="1" id="KW-0805">Transcription regulation</keyword>
<name>A0ABV5W0R2_9BACL</name>
<accession>A0ABV5W0R2</accession>
<keyword evidence="3" id="KW-0804">Transcription</keyword>
<evidence type="ECO:0000259" key="4">
    <source>
        <dbReference type="PROSITE" id="PS01124"/>
    </source>
</evidence>
<evidence type="ECO:0000256" key="3">
    <source>
        <dbReference type="ARBA" id="ARBA00023163"/>
    </source>
</evidence>
<dbReference type="SUPFAM" id="SSF46689">
    <property type="entry name" value="Homeodomain-like"/>
    <property type="match status" value="2"/>
</dbReference>
<sequence length="396" mass="45310">MQSFEPDGRPKERLAEIRTYMDRHYSEPISVASLAQMANLSPGYFVELFKKTYGRSALDYLTDLRINRAKRYLAESDERLRDIAVKVGYSDEFYFSRKFKKEVGVSPSEFARNYRKRVAVCSSSVIGHLLALDVLPEAAPLDPKWTFYYYNGYRTLIKYHLKLTAPYTEGTFEENADLLTQLRPDAIIGTDRLHPAEKSKMTHIAPAFFVSTKGNGWREQLRSIALFLNRIEAADRWIDRYDCKVRDVREQTSAALGNSSVLVLRIYGPDLFLYWNRGLDDVLYEDLRLRPACGRGPSHKQPLTLAQLAQLEPDRILLVVCPEASSRAHWLALQHSAAWRRLKAVADGYVYPIPSDPWFEYSPVSIMRMLDEALLLFTGKCPNAYPSNVHGGFCAT</sequence>
<dbReference type="Proteomes" id="UP001589619">
    <property type="component" value="Unassembled WGS sequence"/>
</dbReference>
<gene>
    <name evidence="6" type="ORF">ACFFNY_21510</name>
</gene>
<dbReference type="InterPro" id="IPR020449">
    <property type="entry name" value="Tscrpt_reg_AraC-type_HTH"/>
</dbReference>
<evidence type="ECO:0000259" key="5">
    <source>
        <dbReference type="PROSITE" id="PS50983"/>
    </source>
</evidence>
<dbReference type="InterPro" id="IPR018060">
    <property type="entry name" value="HTH_AraC"/>
</dbReference>
<dbReference type="PROSITE" id="PS50983">
    <property type="entry name" value="FE_B12_PBP"/>
    <property type="match status" value="1"/>
</dbReference>
<dbReference type="RefSeq" id="WP_344914246.1">
    <property type="nucleotide sequence ID" value="NZ_BAAAYO010000013.1"/>
</dbReference>
<dbReference type="EMBL" id="JBHMAG010000014">
    <property type="protein sequence ID" value="MFB9754154.1"/>
    <property type="molecule type" value="Genomic_DNA"/>
</dbReference>
<feature type="domain" description="HTH araC/xylS-type" evidence="4">
    <location>
        <begin position="15"/>
        <end position="113"/>
    </location>
</feature>
<evidence type="ECO:0000313" key="7">
    <source>
        <dbReference type="Proteomes" id="UP001589619"/>
    </source>
</evidence>
<keyword evidence="7" id="KW-1185">Reference proteome</keyword>
<reference evidence="6 7" key="1">
    <citation type="submission" date="2024-09" db="EMBL/GenBank/DDBJ databases">
        <authorList>
            <person name="Sun Q."/>
            <person name="Mori K."/>
        </authorList>
    </citation>
    <scope>NUCLEOTIDE SEQUENCE [LARGE SCALE GENOMIC DNA]</scope>
    <source>
        <strain evidence="6 7">JCM 12520</strain>
    </source>
</reference>
<dbReference type="InterPro" id="IPR018062">
    <property type="entry name" value="HTH_AraC-typ_CS"/>
</dbReference>